<comment type="cofactor">
    <cofactor evidence="1">
        <name>FAD</name>
        <dbReference type="ChEBI" id="CHEBI:57692"/>
    </cofactor>
</comment>
<comment type="similarity">
    <text evidence="2">Belongs to the DAMOX/DASOX family.</text>
</comment>
<gene>
    <name evidence="11" type="ORF">AA12717_2640</name>
</gene>
<evidence type="ECO:0000256" key="1">
    <source>
        <dbReference type="ARBA" id="ARBA00001974"/>
    </source>
</evidence>
<keyword evidence="12" id="KW-1185">Reference proteome</keyword>
<evidence type="ECO:0000256" key="8">
    <source>
        <dbReference type="ARBA" id="ARBA00049547"/>
    </source>
</evidence>
<comment type="catalytic activity">
    <reaction evidence="8">
        <text>a D-alpha-amino acid + O2 + H2O = a 2-oxocarboxylate + H2O2 + NH4(+)</text>
        <dbReference type="Rhea" id="RHEA:21816"/>
        <dbReference type="ChEBI" id="CHEBI:15377"/>
        <dbReference type="ChEBI" id="CHEBI:15379"/>
        <dbReference type="ChEBI" id="CHEBI:16240"/>
        <dbReference type="ChEBI" id="CHEBI:28938"/>
        <dbReference type="ChEBI" id="CHEBI:35179"/>
        <dbReference type="ChEBI" id="CHEBI:59871"/>
        <dbReference type="EC" id="1.4.3.3"/>
    </reaction>
    <physiologicalReaction direction="left-to-right" evidence="8">
        <dbReference type="Rhea" id="RHEA:21817"/>
    </physiologicalReaction>
</comment>
<dbReference type="InterPro" id="IPR023209">
    <property type="entry name" value="DAO"/>
</dbReference>
<evidence type="ECO:0000256" key="5">
    <source>
        <dbReference type="ARBA" id="ARBA00023002"/>
    </source>
</evidence>
<reference evidence="11" key="1">
    <citation type="submission" date="2013-04" db="EMBL/GenBank/DDBJ databases">
        <title>The genome sequencing project of 58 acetic acid bacteria.</title>
        <authorList>
            <person name="Okamoto-Kainuma A."/>
            <person name="Ishikawa M."/>
            <person name="Umino S."/>
            <person name="Koizumi Y."/>
            <person name="Shiwa Y."/>
            <person name="Yoshikawa H."/>
            <person name="Matsutani M."/>
            <person name="Matsushita K."/>
        </authorList>
    </citation>
    <scope>NUCLEOTIDE SEQUENCE</scope>
    <source>
        <strain evidence="11">DSM 12717</strain>
    </source>
</reference>
<keyword evidence="4" id="KW-0274">FAD</keyword>
<proteinExistence type="inferred from homology"/>
<dbReference type="Gene3D" id="3.40.50.720">
    <property type="entry name" value="NAD(P)-binding Rossmann-like Domain"/>
    <property type="match status" value="2"/>
</dbReference>
<dbReference type="InterPro" id="IPR006311">
    <property type="entry name" value="TAT_signal"/>
</dbReference>
<dbReference type="Proteomes" id="UP001060895">
    <property type="component" value="Unassembled WGS sequence"/>
</dbReference>
<evidence type="ECO:0000313" key="12">
    <source>
        <dbReference type="Proteomes" id="UP001060895"/>
    </source>
</evidence>
<dbReference type="EC" id="1.4.3.3" evidence="6"/>
<dbReference type="Gene3D" id="3.30.9.10">
    <property type="entry name" value="D-Amino Acid Oxidase, subunit A, domain 2"/>
    <property type="match status" value="2"/>
</dbReference>
<evidence type="ECO:0000256" key="6">
    <source>
        <dbReference type="ARBA" id="ARBA00039101"/>
    </source>
</evidence>
<dbReference type="Pfam" id="PF01266">
    <property type="entry name" value="DAO"/>
    <property type="match status" value="1"/>
</dbReference>
<dbReference type="EMBL" id="BAQP01000200">
    <property type="protein sequence ID" value="GBQ27313.1"/>
    <property type="molecule type" value="Genomic_DNA"/>
</dbReference>
<organism evidence="11 12">
    <name type="scientific">Gluconacetobacter sacchari DSM 12717</name>
    <dbReference type="NCBI Taxonomy" id="1307940"/>
    <lineage>
        <taxon>Bacteria</taxon>
        <taxon>Pseudomonadati</taxon>
        <taxon>Pseudomonadota</taxon>
        <taxon>Alphaproteobacteria</taxon>
        <taxon>Acetobacterales</taxon>
        <taxon>Acetobacteraceae</taxon>
        <taxon>Gluconacetobacter</taxon>
    </lineage>
</organism>
<feature type="domain" description="FAD dependent oxidoreductase" evidence="10">
    <location>
        <begin position="130"/>
        <end position="418"/>
    </location>
</feature>
<name>A0ABQ0P937_9PROT</name>
<keyword evidence="3" id="KW-0285">Flavoprotein</keyword>
<dbReference type="PANTHER" id="PTHR11530:SF11">
    <property type="entry name" value="D-ASPARTATE OXIDASE"/>
    <property type="match status" value="1"/>
</dbReference>
<evidence type="ECO:0000256" key="9">
    <source>
        <dbReference type="SAM" id="MobiDB-lite"/>
    </source>
</evidence>
<sequence length="426" mass="45859">MQRDDSGTVMDTGRIISRRGVFASGAALGAAAMIAGQRAVLPRAASAGDTPPQPPRHGSALVPMHPRVDQITDLKVCIRPFRAAGPRLDVERIGNKIVFHNYGHGGSGWSLSWGSANLVVGNVAATLNRKVAVIGCGIVGLTAALTAQRAGFDVTIYARDLLPHTRSVRANGSWTPDSRIALTQTAAPGFADQWEQMARFSWATYRTYLGLPGAPIMFEDNYILSDTSFENQHPTPAPSEAPGAMPRVSEDFARYSGRIRDIVPAAEDVPPAENPFAAPHARRRSLMIYNFGAYGHLLLSEFHQAGGRIVIREFHSPHDLTTLPEKVIINCPGYAAREWWRDDSLVPVRGQTAWLPPRPDAPYGLVYRGAALLSKTDGVMIQAFDLDGLGEMTGVGNSLEHPDPAEAARAIGVFADLFARMPAAAG</sequence>
<dbReference type="InterPro" id="IPR006076">
    <property type="entry name" value="FAD-dep_OxRdtase"/>
</dbReference>
<feature type="region of interest" description="Disordered" evidence="9">
    <location>
        <begin position="43"/>
        <end position="63"/>
    </location>
</feature>
<keyword evidence="5" id="KW-0560">Oxidoreductase</keyword>
<evidence type="ECO:0000256" key="7">
    <source>
        <dbReference type="ARBA" id="ARBA00039751"/>
    </source>
</evidence>
<protein>
    <recommendedName>
        <fullName evidence="7">D-amino-acid oxidase</fullName>
        <ecNumber evidence="6">1.4.3.3</ecNumber>
    </recommendedName>
</protein>
<dbReference type="PANTHER" id="PTHR11530">
    <property type="entry name" value="D-AMINO ACID OXIDASE"/>
    <property type="match status" value="1"/>
</dbReference>
<comment type="caution">
    <text evidence="11">The sequence shown here is derived from an EMBL/GenBank/DDBJ whole genome shotgun (WGS) entry which is preliminary data.</text>
</comment>
<evidence type="ECO:0000256" key="2">
    <source>
        <dbReference type="ARBA" id="ARBA00006730"/>
    </source>
</evidence>
<evidence type="ECO:0000259" key="10">
    <source>
        <dbReference type="Pfam" id="PF01266"/>
    </source>
</evidence>
<evidence type="ECO:0000313" key="11">
    <source>
        <dbReference type="EMBL" id="GBQ27313.1"/>
    </source>
</evidence>
<evidence type="ECO:0000256" key="3">
    <source>
        <dbReference type="ARBA" id="ARBA00022630"/>
    </source>
</evidence>
<accession>A0ABQ0P937</accession>
<evidence type="ECO:0000256" key="4">
    <source>
        <dbReference type="ARBA" id="ARBA00022827"/>
    </source>
</evidence>
<dbReference type="SUPFAM" id="SSF51971">
    <property type="entry name" value="Nucleotide-binding domain"/>
    <property type="match status" value="1"/>
</dbReference>
<dbReference type="PROSITE" id="PS51318">
    <property type="entry name" value="TAT"/>
    <property type="match status" value="1"/>
</dbReference>